<feature type="compositionally biased region" description="Polar residues" evidence="1">
    <location>
        <begin position="261"/>
        <end position="274"/>
    </location>
</feature>
<keyword evidence="2" id="KW-0503">Monooxygenase</keyword>
<feature type="compositionally biased region" description="Polar residues" evidence="1">
    <location>
        <begin position="283"/>
        <end position="297"/>
    </location>
</feature>
<comment type="caution">
    <text evidence="2">The sequence shown here is derived from an EMBL/GenBank/DDBJ whole genome shotgun (WGS) entry which is preliminary data.</text>
</comment>
<protein>
    <submittedName>
        <fullName evidence="2">Lytic polysaccharide monooxygenase</fullName>
    </submittedName>
</protein>
<keyword evidence="3" id="KW-1185">Reference proteome</keyword>
<feature type="non-terminal residue" evidence="2">
    <location>
        <position position="1"/>
    </location>
</feature>
<feature type="compositionally biased region" description="Gly residues" evidence="1">
    <location>
        <begin position="299"/>
        <end position="312"/>
    </location>
</feature>
<dbReference type="RefSeq" id="XP_064665410.1">
    <property type="nucleotide sequence ID" value="XM_064810568.1"/>
</dbReference>
<dbReference type="PANTHER" id="PTHR36182:SF2">
    <property type="entry name" value="LYTIC POLYSACCHARIDE MONOOXYGENASE"/>
    <property type="match status" value="1"/>
</dbReference>
<dbReference type="EMBL" id="MU853368">
    <property type="protein sequence ID" value="KAK4107840.1"/>
    <property type="molecule type" value="Genomic_DNA"/>
</dbReference>
<proteinExistence type="predicted"/>
<organism evidence="2 3">
    <name type="scientific">Canariomyces notabilis</name>
    <dbReference type="NCBI Taxonomy" id="2074819"/>
    <lineage>
        <taxon>Eukaryota</taxon>
        <taxon>Fungi</taxon>
        <taxon>Dikarya</taxon>
        <taxon>Ascomycota</taxon>
        <taxon>Pezizomycotina</taxon>
        <taxon>Sordariomycetes</taxon>
        <taxon>Sordariomycetidae</taxon>
        <taxon>Sordariales</taxon>
        <taxon>Chaetomiaceae</taxon>
        <taxon>Canariomyces</taxon>
    </lineage>
</organism>
<reference evidence="2" key="2">
    <citation type="submission" date="2023-05" db="EMBL/GenBank/DDBJ databases">
        <authorList>
            <consortium name="Lawrence Berkeley National Laboratory"/>
            <person name="Steindorff A."/>
            <person name="Hensen N."/>
            <person name="Bonometti L."/>
            <person name="Westerberg I."/>
            <person name="Brannstrom I.O."/>
            <person name="Guillou S."/>
            <person name="Cros-Aarteil S."/>
            <person name="Calhoun S."/>
            <person name="Haridas S."/>
            <person name="Kuo A."/>
            <person name="Mondo S."/>
            <person name="Pangilinan J."/>
            <person name="Riley R."/>
            <person name="Labutti K."/>
            <person name="Andreopoulos B."/>
            <person name="Lipzen A."/>
            <person name="Chen C."/>
            <person name="Yanf M."/>
            <person name="Daum C."/>
            <person name="Ng V."/>
            <person name="Clum A."/>
            <person name="Ohm R."/>
            <person name="Martin F."/>
            <person name="Silar P."/>
            <person name="Natvig D."/>
            <person name="Lalanne C."/>
            <person name="Gautier V."/>
            <person name="Ament-Velasquez S.L."/>
            <person name="Kruys A."/>
            <person name="Hutchinson M.I."/>
            <person name="Powell A.J."/>
            <person name="Barry K."/>
            <person name="Miller A.N."/>
            <person name="Grigoriev I.V."/>
            <person name="Debuchy R."/>
            <person name="Gladieux P."/>
            <person name="Thoren M.H."/>
            <person name="Johannesson H."/>
        </authorList>
    </citation>
    <scope>NUCLEOTIDE SEQUENCE</scope>
    <source>
        <strain evidence="2">CBS 508.74</strain>
    </source>
</reference>
<dbReference type="Gene3D" id="2.70.50.70">
    <property type="match status" value="1"/>
</dbReference>
<dbReference type="AlphaFoldDB" id="A0AAN6QGJ6"/>
<feature type="region of interest" description="Disordered" evidence="1">
    <location>
        <begin position="241"/>
        <end position="312"/>
    </location>
</feature>
<dbReference type="GeneID" id="89934693"/>
<dbReference type="GO" id="GO:0004497">
    <property type="term" value="F:monooxygenase activity"/>
    <property type="evidence" value="ECO:0007669"/>
    <property type="project" value="UniProtKB-KW"/>
</dbReference>
<dbReference type="PANTHER" id="PTHR36182">
    <property type="entry name" value="PROTEIN, PUTATIVE (AFU_ORTHOLOGUE AFUA_6G10930)-RELATED"/>
    <property type="match status" value="1"/>
</dbReference>
<keyword evidence="2" id="KW-0560">Oxidoreductase</keyword>
<evidence type="ECO:0000313" key="2">
    <source>
        <dbReference type="EMBL" id="KAK4107840.1"/>
    </source>
</evidence>
<feature type="non-terminal residue" evidence="2">
    <location>
        <position position="363"/>
    </location>
</feature>
<name>A0AAN6QGJ6_9PEZI</name>
<reference evidence="2" key="1">
    <citation type="journal article" date="2023" name="Mol. Phylogenet. Evol.">
        <title>Genome-scale phylogeny and comparative genomics of the fungal order Sordariales.</title>
        <authorList>
            <person name="Hensen N."/>
            <person name="Bonometti L."/>
            <person name="Westerberg I."/>
            <person name="Brannstrom I.O."/>
            <person name="Guillou S."/>
            <person name="Cros-Aarteil S."/>
            <person name="Calhoun S."/>
            <person name="Haridas S."/>
            <person name="Kuo A."/>
            <person name="Mondo S."/>
            <person name="Pangilinan J."/>
            <person name="Riley R."/>
            <person name="LaButti K."/>
            <person name="Andreopoulos B."/>
            <person name="Lipzen A."/>
            <person name="Chen C."/>
            <person name="Yan M."/>
            <person name="Daum C."/>
            <person name="Ng V."/>
            <person name="Clum A."/>
            <person name="Steindorff A."/>
            <person name="Ohm R.A."/>
            <person name="Martin F."/>
            <person name="Silar P."/>
            <person name="Natvig D.O."/>
            <person name="Lalanne C."/>
            <person name="Gautier V."/>
            <person name="Ament-Velasquez S.L."/>
            <person name="Kruys A."/>
            <person name="Hutchinson M.I."/>
            <person name="Powell A.J."/>
            <person name="Barry K."/>
            <person name="Miller A.N."/>
            <person name="Grigoriev I.V."/>
            <person name="Debuchy R."/>
            <person name="Gladieux P."/>
            <person name="Hiltunen Thoren M."/>
            <person name="Johannesson H."/>
        </authorList>
    </citation>
    <scope>NUCLEOTIDE SEQUENCE</scope>
    <source>
        <strain evidence="2">CBS 508.74</strain>
    </source>
</reference>
<feature type="compositionally biased region" description="Gly residues" evidence="1">
    <location>
        <begin position="242"/>
        <end position="252"/>
    </location>
</feature>
<sequence>ALALLLGAANGHLIMNTPTPYNLHGTAKLLQVDPLGARLPFPCQGATEVVSVTPLTAGSSQLVKFTGGAQHGGGSCQFALTYDYPPPADVSKWKTIYTIIGGCPVSAAGNLPVTGTDQDGRADSVQCGNDSGTECIRQFEIPVPKDIPNGNATFAWTWFNKIGNREMYMNCAPVTITGGSDDQSFFNELPTMFTANIAGACTTNNGVLNIPNPGKYGMVLEQPAADSEGTCAKASGIPTFENGGGSGGGGNGTTTAVGSAQPTSASSGFVTKTTAAGGGGGAQPTSVASSTIPRPTNGTGTGTGSGSGSGSSGGAQACSANGAIVCFSETSFGLCSNGLATPQQVAAGTVCIDGTIAHASAKF</sequence>
<gene>
    <name evidence="2" type="ORF">N656DRAFT_682114</name>
</gene>
<dbReference type="Proteomes" id="UP001302812">
    <property type="component" value="Unassembled WGS sequence"/>
</dbReference>
<accession>A0AAN6QGJ6</accession>
<evidence type="ECO:0000256" key="1">
    <source>
        <dbReference type="SAM" id="MobiDB-lite"/>
    </source>
</evidence>
<evidence type="ECO:0000313" key="3">
    <source>
        <dbReference type="Proteomes" id="UP001302812"/>
    </source>
</evidence>